<evidence type="ECO:0008006" key="4">
    <source>
        <dbReference type="Google" id="ProtNLM"/>
    </source>
</evidence>
<dbReference type="KEGG" id="nmes:H9L09_16175"/>
<feature type="signal peptide" evidence="1">
    <location>
        <begin position="1"/>
        <end position="21"/>
    </location>
</feature>
<dbReference type="Pfam" id="PF03640">
    <property type="entry name" value="Lipoprotein_15"/>
    <property type="match status" value="2"/>
</dbReference>
<name>A0A7G9R8V8_9ACTN</name>
<feature type="chain" id="PRO_5028955958" description="Lipoprotein with Yx(FWY)xxD motif" evidence="1">
    <location>
        <begin position="22"/>
        <end position="176"/>
    </location>
</feature>
<dbReference type="AlphaFoldDB" id="A0A7G9R8V8"/>
<dbReference type="InterPro" id="IPR005297">
    <property type="entry name" value="Lipoprotein_repeat"/>
</dbReference>
<dbReference type="Proteomes" id="UP000515947">
    <property type="component" value="Chromosome"/>
</dbReference>
<evidence type="ECO:0000256" key="1">
    <source>
        <dbReference type="SAM" id="SignalP"/>
    </source>
</evidence>
<protein>
    <recommendedName>
        <fullName evidence="4">Lipoprotein with Yx(FWY)xxD motif</fullName>
    </recommendedName>
</protein>
<dbReference type="GO" id="GO:0043448">
    <property type="term" value="P:alkane catabolic process"/>
    <property type="evidence" value="ECO:0007669"/>
    <property type="project" value="TreeGrafter"/>
</dbReference>
<evidence type="ECO:0000313" key="3">
    <source>
        <dbReference type="Proteomes" id="UP000515947"/>
    </source>
</evidence>
<dbReference type="EMBL" id="CP060713">
    <property type="protein sequence ID" value="QNN52033.1"/>
    <property type="molecule type" value="Genomic_DNA"/>
</dbReference>
<reference evidence="2 3" key="1">
    <citation type="submission" date="2020-08" db="EMBL/GenBank/DDBJ databases">
        <title>Genome sequence of Nocardioides mesophilus KACC 16243T.</title>
        <authorList>
            <person name="Hyun D.-W."/>
            <person name="Bae J.-W."/>
        </authorList>
    </citation>
    <scope>NUCLEOTIDE SEQUENCE [LARGE SCALE GENOMIC DNA]</scope>
    <source>
        <strain evidence="2 3">KACC 16243</strain>
    </source>
</reference>
<sequence length="176" mass="17578">MRPTRIAAVGGLLLAGTQLLAACGGGYGAGSGPSSSSTTQSGTGAATRTSAAKVGAADSSFGSIVVDGRGMTLYTYSPDVRGKKSNCEAGCLALWPALTGTPTAGTGVEKKLLGTIRRSDGTPQATYDGWPLYRFAQDSAPGDVKGQGLDGIWYVVRPDGSKVTQTSGGGGGGYGY</sequence>
<gene>
    <name evidence="2" type="ORF">H9L09_16175</name>
</gene>
<accession>A0A7G9R8V8</accession>
<evidence type="ECO:0000313" key="2">
    <source>
        <dbReference type="EMBL" id="QNN52033.1"/>
    </source>
</evidence>
<dbReference type="PANTHER" id="PTHR39335">
    <property type="entry name" value="BLL4220 PROTEIN"/>
    <property type="match status" value="1"/>
</dbReference>
<dbReference type="RefSeq" id="WP_187577876.1">
    <property type="nucleotide sequence ID" value="NZ_CP060713.1"/>
</dbReference>
<proteinExistence type="predicted"/>
<keyword evidence="1" id="KW-0732">Signal</keyword>
<keyword evidence="3" id="KW-1185">Reference proteome</keyword>
<dbReference type="PROSITE" id="PS51257">
    <property type="entry name" value="PROKAR_LIPOPROTEIN"/>
    <property type="match status" value="1"/>
</dbReference>
<organism evidence="2 3">
    <name type="scientific">Nocardioides mesophilus</name>
    <dbReference type="NCBI Taxonomy" id="433659"/>
    <lineage>
        <taxon>Bacteria</taxon>
        <taxon>Bacillati</taxon>
        <taxon>Actinomycetota</taxon>
        <taxon>Actinomycetes</taxon>
        <taxon>Propionibacteriales</taxon>
        <taxon>Nocardioidaceae</taxon>
        <taxon>Nocardioides</taxon>
    </lineage>
</organism>
<dbReference type="PANTHER" id="PTHR39335:SF1">
    <property type="entry name" value="BLL4220 PROTEIN"/>
    <property type="match status" value="1"/>
</dbReference>